<name>A0A369K5G5_HYPMA</name>
<proteinExistence type="predicted"/>
<dbReference type="InParanoid" id="A0A369K5G5"/>
<dbReference type="Proteomes" id="UP000076154">
    <property type="component" value="Unassembled WGS sequence"/>
</dbReference>
<dbReference type="AlphaFoldDB" id="A0A369K5G5"/>
<protein>
    <submittedName>
        <fullName evidence="1">Uncharacterized protein</fullName>
    </submittedName>
</protein>
<sequence>MQTPAQSPEYIYGKIISSFDLLVRLQLATGPGFTATKFTSNSTVRQHLSLTQVQFTPIRSTRTLMVYFNDEKACLGLESRRQDVLMRSVHSSSKFVLISEC</sequence>
<evidence type="ECO:0000313" key="1">
    <source>
        <dbReference type="EMBL" id="RDB29869.1"/>
    </source>
</evidence>
<gene>
    <name evidence="1" type="ORF">Hypma_014179</name>
</gene>
<reference evidence="1" key="1">
    <citation type="submission" date="2018-04" db="EMBL/GenBank/DDBJ databases">
        <title>Whole genome sequencing of Hypsizygus marmoreus.</title>
        <authorList>
            <person name="Choi I.-G."/>
            <person name="Min B."/>
            <person name="Kim J.-G."/>
            <person name="Kim S."/>
            <person name="Oh Y.-L."/>
            <person name="Kong W.-S."/>
            <person name="Park H."/>
            <person name="Jeong J."/>
            <person name="Song E.-S."/>
        </authorList>
    </citation>
    <scope>NUCLEOTIDE SEQUENCE [LARGE SCALE GENOMIC DNA]</scope>
    <source>
        <strain evidence="1">51987-8</strain>
    </source>
</reference>
<comment type="caution">
    <text evidence="1">The sequence shown here is derived from an EMBL/GenBank/DDBJ whole genome shotgun (WGS) entry which is preliminary data.</text>
</comment>
<organism evidence="1 2">
    <name type="scientific">Hypsizygus marmoreus</name>
    <name type="common">White beech mushroom</name>
    <name type="synonym">Agaricus marmoreus</name>
    <dbReference type="NCBI Taxonomy" id="39966"/>
    <lineage>
        <taxon>Eukaryota</taxon>
        <taxon>Fungi</taxon>
        <taxon>Dikarya</taxon>
        <taxon>Basidiomycota</taxon>
        <taxon>Agaricomycotina</taxon>
        <taxon>Agaricomycetes</taxon>
        <taxon>Agaricomycetidae</taxon>
        <taxon>Agaricales</taxon>
        <taxon>Tricholomatineae</taxon>
        <taxon>Lyophyllaceae</taxon>
        <taxon>Hypsizygus</taxon>
    </lineage>
</organism>
<accession>A0A369K5G5</accession>
<keyword evidence="2" id="KW-1185">Reference proteome</keyword>
<evidence type="ECO:0000313" key="2">
    <source>
        <dbReference type="Proteomes" id="UP000076154"/>
    </source>
</evidence>
<dbReference type="EMBL" id="LUEZ02000009">
    <property type="protein sequence ID" value="RDB29869.1"/>
    <property type="molecule type" value="Genomic_DNA"/>
</dbReference>